<keyword evidence="1" id="KW-0812">Transmembrane</keyword>
<protein>
    <submittedName>
        <fullName evidence="2">Uncharacterized protein</fullName>
    </submittedName>
</protein>
<proteinExistence type="predicted"/>
<sequence>MVYSRSFVGGFSMYFLDRFACRQLIIFAIYSVIRIDVGFTSISIDLGRRLYCIKYIVYIVIRMILYDIV</sequence>
<accession>A0A397VXF1</accession>
<dbReference type="EMBL" id="QKWP01000248">
    <property type="protein sequence ID" value="RIB23686.1"/>
    <property type="molecule type" value="Genomic_DNA"/>
</dbReference>
<evidence type="ECO:0000313" key="2">
    <source>
        <dbReference type="EMBL" id="RIB23686.1"/>
    </source>
</evidence>
<comment type="caution">
    <text evidence="2">The sequence shown here is derived from an EMBL/GenBank/DDBJ whole genome shotgun (WGS) entry which is preliminary data.</text>
</comment>
<keyword evidence="3" id="KW-1185">Reference proteome</keyword>
<feature type="transmembrane region" description="Helical" evidence="1">
    <location>
        <begin position="51"/>
        <end position="68"/>
    </location>
</feature>
<organism evidence="2 3">
    <name type="scientific">Gigaspora rosea</name>
    <dbReference type="NCBI Taxonomy" id="44941"/>
    <lineage>
        <taxon>Eukaryota</taxon>
        <taxon>Fungi</taxon>
        <taxon>Fungi incertae sedis</taxon>
        <taxon>Mucoromycota</taxon>
        <taxon>Glomeromycotina</taxon>
        <taxon>Glomeromycetes</taxon>
        <taxon>Diversisporales</taxon>
        <taxon>Gigasporaceae</taxon>
        <taxon>Gigaspora</taxon>
    </lineage>
</organism>
<evidence type="ECO:0000313" key="3">
    <source>
        <dbReference type="Proteomes" id="UP000266673"/>
    </source>
</evidence>
<dbReference type="AlphaFoldDB" id="A0A397VXF1"/>
<gene>
    <name evidence="2" type="ORF">C2G38_2072062</name>
</gene>
<feature type="transmembrane region" description="Helical" evidence="1">
    <location>
        <begin position="20"/>
        <end position="39"/>
    </location>
</feature>
<dbReference type="Proteomes" id="UP000266673">
    <property type="component" value="Unassembled WGS sequence"/>
</dbReference>
<name>A0A397VXF1_9GLOM</name>
<reference evidence="2 3" key="1">
    <citation type="submission" date="2018-06" db="EMBL/GenBank/DDBJ databases">
        <title>Comparative genomics reveals the genomic features of Rhizophagus irregularis, R. cerebriforme, R. diaphanum and Gigaspora rosea, and their symbiotic lifestyle signature.</title>
        <authorList>
            <person name="Morin E."/>
            <person name="San Clemente H."/>
            <person name="Chen E.C.H."/>
            <person name="De La Providencia I."/>
            <person name="Hainaut M."/>
            <person name="Kuo A."/>
            <person name="Kohler A."/>
            <person name="Murat C."/>
            <person name="Tang N."/>
            <person name="Roy S."/>
            <person name="Loubradou J."/>
            <person name="Henrissat B."/>
            <person name="Grigoriev I.V."/>
            <person name="Corradi N."/>
            <person name="Roux C."/>
            <person name="Martin F.M."/>
        </authorList>
    </citation>
    <scope>NUCLEOTIDE SEQUENCE [LARGE SCALE GENOMIC DNA]</scope>
    <source>
        <strain evidence="2 3">DAOM 194757</strain>
    </source>
</reference>
<evidence type="ECO:0000256" key="1">
    <source>
        <dbReference type="SAM" id="Phobius"/>
    </source>
</evidence>
<keyword evidence="1" id="KW-0472">Membrane</keyword>
<keyword evidence="1" id="KW-1133">Transmembrane helix</keyword>